<proteinExistence type="predicted"/>
<keyword evidence="1 2" id="KW-0103">Bromodomain</keyword>
<dbReference type="SUPFAM" id="SSF47370">
    <property type="entry name" value="Bromodomain"/>
    <property type="match status" value="1"/>
</dbReference>
<dbReference type="AlphaFoldDB" id="A0A445FU70"/>
<feature type="domain" description="Bromo" evidence="3">
    <location>
        <begin position="156"/>
        <end position="207"/>
    </location>
</feature>
<organism evidence="4 5">
    <name type="scientific">Glycine soja</name>
    <name type="common">Wild soybean</name>
    <dbReference type="NCBI Taxonomy" id="3848"/>
    <lineage>
        <taxon>Eukaryota</taxon>
        <taxon>Viridiplantae</taxon>
        <taxon>Streptophyta</taxon>
        <taxon>Embryophyta</taxon>
        <taxon>Tracheophyta</taxon>
        <taxon>Spermatophyta</taxon>
        <taxon>Magnoliopsida</taxon>
        <taxon>eudicotyledons</taxon>
        <taxon>Gunneridae</taxon>
        <taxon>Pentapetalae</taxon>
        <taxon>rosids</taxon>
        <taxon>fabids</taxon>
        <taxon>Fabales</taxon>
        <taxon>Fabaceae</taxon>
        <taxon>Papilionoideae</taxon>
        <taxon>50 kb inversion clade</taxon>
        <taxon>NPAAA clade</taxon>
        <taxon>indigoferoid/millettioid clade</taxon>
        <taxon>Phaseoleae</taxon>
        <taxon>Glycine</taxon>
        <taxon>Glycine subgen. Soja</taxon>
    </lineage>
</organism>
<dbReference type="PROSITE" id="PS50014">
    <property type="entry name" value="BROMODOMAIN_2"/>
    <property type="match status" value="1"/>
</dbReference>
<dbReference type="InterPro" id="IPR052442">
    <property type="entry name" value="Env_Response_Regulator"/>
</dbReference>
<sequence length="383" mass="44537">MAKAEHPRRKLVIKIFPPGSKVSYFCGTNTPKDSIVSKVCELKNKKGYYAMTMWVNTENPSESCVTDSRISRTEMATWVNTKNPSEVCESKKKKQDTVRVECKNREKKKRKVEHVMTMDRWKKMQCWAMLKRLMVGRDAWALQKDVLHPKIFYVLDKSEAMKKPKGLEDIEAKLKNSDYSEAYEFVDDVRLVLSYALQYPPRSEVHRTATRITEGFEVNWKTMKEKWMREAEEKNKICKRELHVSTKIGTQLCSIDKSKIHLILKQIFHAHDTKVETEFGSRPRHRPRNLSSIALSCCWLSLVYLWNILPRSNFGVTHCPQVEQPMFDMPPPVDPVHFYPRVSLMMICAITTTSWTIPLISDGLSAATLLTLSIMQRLLHKRP</sequence>
<name>A0A445FU70_GLYSO</name>
<evidence type="ECO:0000256" key="2">
    <source>
        <dbReference type="PROSITE-ProRule" id="PRU00035"/>
    </source>
</evidence>
<accession>A0A445FU70</accession>
<keyword evidence="5" id="KW-1185">Reference proteome</keyword>
<gene>
    <name evidence="4" type="ORF">D0Y65_048781</name>
</gene>
<dbReference type="EMBL" id="QZWG01000018">
    <property type="protein sequence ID" value="RZB52457.1"/>
    <property type="molecule type" value="Genomic_DNA"/>
</dbReference>
<evidence type="ECO:0000313" key="4">
    <source>
        <dbReference type="EMBL" id="RZB52457.1"/>
    </source>
</evidence>
<reference evidence="4 5" key="1">
    <citation type="submission" date="2018-09" db="EMBL/GenBank/DDBJ databases">
        <title>A high-quality reference genome of wild soybean provides a powerful tool to mine soybean genomes.</title>
        <authorList>
            <person name="Xie M."/>
            <person name="Chung C.Y.L."/>
            <person name="Li M.-W."/>
            <person name="Wong F.-L."/>
            <person name="Chan T.-F."/>
            <person name="Lam H.-M."/>
        </authorList>
    </citation>
    <scope>NUCLEOTIDE SEQUENCE [LARGE SCALE GENOMIC DNA]</scope>
    <source>
        <strain evidence="5">cv. W05</strain>
        <tissue evidence="4">Hypocotyl of etiolated seedlings</tissue>
    </source>
</reference>
<dbReference type="Gene3D" id="1.20.920.10">
    <property type="entry name" value="Bromodomain-like"/>
    <property type="match status" value="1"/>
</dbReference>
<evidence type="ECO:0000313" key="5">
    <source>
        <dbReference type="Proteomes" id="UP000289340"/>
    </source>
</evidence>
<dbReference type="PANTHER" id="PTHR46136">
    <property type="entry name" value="TRANSCRIPTION FACTOR GTE8"/>
    <property type="match status" value="1"/>
</dbReference>
<comment type="caution">
    <text evidence="4">The sequence shown here is derived from an EMBL/GenBank/DDBJ whole genome shotgun (WGS) entry which is preliminary data.</text>
</comment>
<dbReference type="InterPro" id="IPR001487">
    <property type="entry name" value="Bromodomain"/>
</dbReference>
<dbReference type="PANTHER" id="PTHR46136:SF7">
    <property type="entry name" value="BROMO DOMAIN-CONTAINING PROTEIN"/>
    <property type="match status" value="1"/>
</dbReference>
<dbReference type="Pfam" id="PF00439">
    <property type="entry name" value="Bromodomain"/>
    <property type="match status" value="1"/>
</dbReference>
<dbReference type="InterPro" id="IPR036427">
    <property type="entry name" value="Bromodomain-like_sf"/>
</dbReference>
<evidence type="ECO:0000259" key="3">
    <source>
        <dbReference type="PROSITE" id="PS50014"/>
    </source>
</evidence>
<dbReference type="Proteomes" id="UP000289340">
    <property type="component" value="Chromosome 18"/>
</dbReference>
<evidence type="ECO:0000256" key="1">
    <source>
        <dbReference type="ARBA" id="ARBA00023117"/>
    </source>
</evidence>
<protein>
    <submittedName>
        <fullName evidence="4">Transcription factor GTE12</fullName>
    </submittedName>
</protein>